<feature type="transmembrane region" description="Helical" evidence="6">
    <location>
        <begin position="173"/>
        <end position="193"/>
    </location>
</feature>
<evidence type="ECO:0000256" key="5">
    <source>
        <dbReference type="ARBA" id="ARBA00023136"/>
    </source>
</evidence>
<dbReference type="RefSeq" id="WP_299217186.1">
    <property type="nucleotide sequence ID" value="NZ_JBDGHN010000002.1"/>
</dbReference>
<protein>
    <submittedName>
        <fullName evidence="7">NCS1 family nucleobase:cation symporter-1</fullName>
    </submittedName>
</protein>
<dbReference type="InterPro" id="IPR001248">
    <property type="entry name" value="Pur-cyt_permease"/>
</dbReference>
<feature type="transmembrane region" description="Helical" evidence="6">
    <location>
        <begin position="139"/>
        <end position="161"/>
    </location>
</feature>
<dbReference type="Gene3D" id="1.10.4160.10">
    <property type="entry name" value="Hydantoin permease"/>
    <property type="match status" value="1"/>
</dbReference>
<feature type="transmembrane region" description="Helical" evidence="6">
    <location>
        <begin position="75"/>
        <end position="100"/>
    </location>
</feature>
<feature type="transmembrane region" description="Helical" evidence="6">
    <location>
        <begin position="448"/>
        <end position="468"/>
    </location>
</feature>
<accession>A0ABU9X8J8</accession>
<feature type="transmembrane region" description="Helical" evidence="6">
    <location>
        <begin position="246"/>
        <end position="267"/>
    </location>
</feature>
<comment type="subcellular location">
    <subcellularLocation>
        <location evidence="1">Membrane</location>
        <topology evidence="1">Multi-pass membrane protein</topology>
    </subcellularLocation>
</comment>
<feature type="transmembrane region" description="Helical" evidence="6">
    <location>
        <begin position="112"/>
        <end position="132"/>
    </location>
</feature>
<dbReference type="InterPro" id="IPR045225">
    <property type="entry name" value="Uracil/uridine/allantoin_perm"/>
</dbReference>
<keyword evidence="3 6" id="KW-0812">Transmembrane</keyword>
<feature type="transmembrane region" description="Helical" evidence="6">
    <location>
        <begin position="474"/>
        <end position="490"/>
    </location>
</feature>
<evidence type="ECO:0000256" key="3">
    <source>
        <dbReference type="ARBA" id="ARBA00022692"/>
    </source>
</evidence>
<keyword evidence="4 6" id="KW-1133">Transmembrane helix</keyword>
<dbReference type="CDD" id="cd11555">
    <property type="entry name" value="SLC-NCS1sbd_u1"/>
    <property type="match status" value="1"/>
</dbReference>
<dbReference type="PANTHER" id="PTHR30618:SF6">
    <property type="entry name" value="NCS1 FAMILY NUCLEOBASE:CATION SYMPORTER-1"/>
    <property type="match status" value="1"/>
</dbReference>
<feature type="transmembrane region" description="Helical" evidence="6">
    <location>
        <begin position="200"/>
        <end position="221"/>
    </location>
</feature>
<feature type="transmembrane region" description="Helical" evidence="6">
    <location>
        <begin position="288"/>
        <end position="311"/>
    </location>
</feature>
<keyword evidence="5 6" id="KW-0472">Membrane</keyword>
<gene>
    <name evidence="7" type="ORF">AAIR29_01780</name>
</gene>
<dbReference type="Pfam" id="PF02133">
    <property type="entry name" value="Transp_cyt_pur"/>
    <property type="match status" value="1"/>
</dbReference>
<evidence type="ECO:0000256" key="1">
    <source>
        <dbReference type="ARBA" id="ARBA00004141"/>
    </source>
</evidence>
<name>A0ABU9X8J8_9GAMM</name>
<evidence type="ECO:0000313" key="7">
    <source>
        <dbReference type="EMBL" id="MEN2750355.1"/>
    </source>
</evidence>
<feature type="transmembrane region" description="Helical" evidence="6">
    <location>
        <begin position="394"/>
        <end position="419"/>
    </location>
</feature>
<reference evidence="7 8" key="1">
    <citation type="submission" date="2024-05" db="EMBL/GenBank/DDBJ databases">
        <authorList>
            <person name="Kim H.-Y."/>
            <person name="Kim E."/>
            <person name="Cai Y."/>
            <person name="Yang S.-M."/>
            <person name="Lee W."/>
        </authorList>
    </citation>
    <scope>NUCLEOTIDE SEQUENCE [LARGE SCALE GENOMIC DNA]</scope>
    <source>
        <strain evidence="7 8">FBL11</strain>
    </source>
</reference>
<sequence>MSNNERQGRRQNTHKNTALYDCNKFNPERKSSRLYNEDLAPLQSEQRNWGWFAIFNVWSNDIQSLFGYTLAASLFLSYGLSGWWVMAAIICSGFIVMWMVNLTGKPSVKYGIPFPVLIRASMGINGANLPAILRAIIGIFWYGVQTYFASTAVAILLAIFIGSPDTTFLGLNSTAWIAFVIVWVFQILLFWAGIEPIKHFLNWAGPLVYVVMVVLMAVIWYQSGSELLPAINSIFVSGSDYSGNSIQAFTAIVGTMVAYFAAVVINFGDFSRFLRSERDMRLGNLVGLPINMVFFSFIALVITAGTLVIFGEALTNPSDIVDRVDTLPLTIVAAVTFFAATVGINMVANFIPPAYDLANLFPKHINFRRGGLITAIIAFFVGALWLSFISKIGIVGFVNAVGAIIAPFFGILVIDYYLIKRQHIDMNDLFSDQPTGAYYYYKGWNIRALIAFAIGALFSIATVLIPALTKLEGYGFLLGAALGGVVYWVLMRSYAVDPDTIVE</sequence>
<feature type="transmembrane region" description="Helical" evidence="6">
    <location>
        <begin position="331"/>
        <end position="351"/>
    </location>
</feature>
<proteinExistence type="inferred from homology"/>
<dbReference type="PANTHER" id="PTHR30618">
    <property type="entry name" value="NCS1 FAMILY PURINE/PYRIMIDINE TRANSPORTER"/>
    <property type="match status" value="1"/>
</dbReference>
<dbReference type="Proteomes" id="UP001461960">
    <property type="component" value="Unassembled WGS sequence"/>
</dbReference>
<organism evidence="7 8">
    <name type="scientific">Psychrobacter saeujeotis</name>
    <dbReference type="NCBI Taxonomy" id="3143436"/>
    <lineage>
        <taxon>Bacteria</taxon>
        <taxon>Pseudomonadati</taxon>
        <taxon>Pseudomonadota</taxon>
        <taxon>Gammaproteobacteria</taxon>
        <taxon>Moraxellales</taxon>
        <taxon>Moraxellaceae</taxon>
        <taxon>Psychrobacter</taxon>
    </lineage>
</organism>
<keyword evidence="8" id="KW-1185">Reference proteome</keyword>
<dbReference type="EMBL" id="JBDGHN010000002">
    <property type="protein sequence ID" value="MEN2750355.1"/>
    <property type="molecule type" value="Genomic_DNA"/>
</dbReference>
<comment type="similarity">
    <text evidence="2">Belongs to the purine-cytosine permease (2.A.39) family.</text>
</comment>
<evidence type="ECO:0000256" key="4">
    <source>
        <dbReference type="ARBA" id="ARBA00022989"/>
    </source>
</evidence>
<feature type="transmembrane region" description="Helical" evidence="6">
    <location>
        <begin position="371"/>
        <end position="388"/>
    </location>
</feature>
<comment type="caution">
    <text evidence="7">The sequence shown here is derived from an EMBL/GenBank/DDBJ whole genome shotgun (WGS) entry which is preliminary data.</text>
</comment>
<evidence type="ECO:0000256" key="2">
    <source>
        <dbReference type="ARBA" id="ARBA00008974"/>
    </source>
</evidence>
<evidence type="ECO:0000256" key="6">
    <source>
        <dbReference type="SAM" id="Phobius"/>
    </source>
</evidence>
<evidence type="ECO:0000313" key="8">
    <source>
        <dbReference type="Proteomes" id="UP001461960"/>
    </source>
</evidence>